<evidence type="ECO:0000256" key="2">
    <source>
        <dbReference type="SAM" id="SignalP"/>
    </source>
</evidence>
<reference evidence="3 4" key="1">
    <citation type="submission" date="2024-02" db="EMBL/GenBank/DDBJ databases">
        <authorList>
            <person name="Chen Y."/>
            <person name="Shah S."/>
            <person name="Dougan E. K."/>
            <person name="Thang M."/>
            <person name="Chan C."/>
        </authorList>
    </citation>
    <scope>NUCLEOTIDE SEQUENCE [LARGE SCALE GENOMIC DNA]</scope>
</reference>
<proteinExistence type="predicted"/>
<keyword evidence="1" id="KW-0472">Membrane</keyword>
<protein>
    <submittedName>
        <fullName evidence="3">Uncharacterized protein</fullName>
    </submittedName>
</protein>
<evidence type="ECO:0000256" key="1">
    <source>
        <dbReference type="SAM" id="Phobius"/>
    </source>
</evidence>
<feature type="signal peptide" evidence="2">
    <location>
        <begin position="1"/>
        <end position="25"/>
    </location>
</feature>
<keyword evidence="1" id="KW-1133">Transmembrane helix</keyword>
<dbReference type="EMBL" id="CAXAMN010001225">
    <property type="protein sequence ID" value="CAK8993216.1"/>
    <property type="molecule type" value="Genomic_DNA"/>
</dbReference>
<feature type="transmembrane region" description="Helical" evidence="1">
    <location>
        <begin position="151"/>
        <end position="171"/>
    </location>
</feature>
<feature type="transmembrane region" description="Helical" evidence="1">
    <location>
        <begin position="201"/>
        <end position="224"/>
    </location>
</feature>
<keyword evidence="2" id="KW-0732">Signal</keyword>
<evidence type="ECO:0000313" key="4">
    <source>
        <dbReference type="Proteomes" id="UP001642484"/>
    </source>
</evidence>
<gene>
    <name evidence="3" type="ORF">CCMP2556_LOCUS3154</name>
</gene>
<feature type="chain" id="PRO_5046885316" evidence="2">
    <location>
        <begin position="26"/>
        <end position="260"/>
    </location>
</feature>
<keyword evidence="4" id="KW-1185">Reference proteome</keyword>
<evidence type="ECO:0000313" key="3">
    <source>
        <dbReference type="EMBL" id="CAK8993216.1"/>
    </source>
</evidence>
<dbReference type="Proteomes" id="UP001642484">
    <property type="component" value="Unassembled WGS sequence"/>
</dbReference>
<sequence>MTMARKGGPLSRLVVASLALAFSSSKLLCFYAGSPSCTPSTCSTELTGRPAVDGIPKSPKAWRKALPHDAVPVRQALHLHRYLQLWRIHWIGPENLDRAGLRVTGMDTYAIVASVLLQVITGFYGSVPEPDDTDERLKYPNLHRLMYEGQMIFAGISVVCSTYTMVMFLLCKSYSVMALGMYKDVSYDLFQAASGRFRLRAFWSLIIAMHSFLISFAMNLFTRIKGNRGLAFFFVGMLGIIPVVFDWQIIYQIAKKYVYA</sequence>
<feature type="transmembrane region" description="Helical" evidence="1">
    <location>
        <begin position="230"/>
        <end position="251"/>
    </location>
</feature>
<keyword evidence="1" id="KW-0812">Transmembrane</keyword>
<accession>A0ABP0HUB9</accession>
<name>A0ABP0HUB9_9DINO</name>
<organism evidence="3 4">
    <name type="scientific">Durusdinium trenchii</name>
    <dbReference type="NCBI Taxonomy" id="1381693"/>
    <lineage>
        <taxon>Eukaryota</taxon>
        <taxon>Sar</taxon>
        <taxon>Alveolata</taxon>
        <taxon>Dinophyceae</taxon>
        <taxon>Suessiales</taxon>
        <taxon>Symbiodiniaceae</taxon>
        <taxon>Durusdinium</taxon>
    </lineage>
</organism>
<comment type="caution">
    <text evidence="3">The sequence shown here is derived from an EMBL/GenBank/DDBJ whole genome shotgun (WGS) entry which is preliminary data.</text>
</comment>